<dbReference type="NCBIfam" id="NF047509">
    <property type="entry name" value="Rv3131_FMN_oxido"/>
    <property type="match status" value="1"/>
</dbReference>
<reference evidence="2 3" key="1">
    <citation type="submission" date="2015-11" db="EMBL/GenBank/DDBJ databases">
        <title>Expanding the genomic diversity of Burkholderia species for the development of highly accurate diagnostics.</title>
        <authorList>
            <person name="Sahl J."/>
            <person name="Keim P."/>
            <person name="Wagner D."/>
        </authorList>
    </citation>
    <scope>NUCLEOTIDE SEQUENCE [LARGE SCALE GENOMIC DNA]</scope>
    <source>
        <strain evidence="2 3">MSMB2167WGS</strain>
    </source>
</reference>
<dbReference type="Proteomes" id="UP000062998">
    <property type="component" value="Unassembled WGS sequence"/>
</dbReference>
<dbReference type="EMBL" id="LPIX01000053">
    <property type="protein sequence ID" value="KWE03463.1"/>
    <property type="molecule type" value="Genomic_DNA"/>
</dbReference>
<feature type="domain" description="Nitroreductase" evidence="1">
    <location>
        <begin position="138"/>
        <end position="328"/>
    </location>
</feature>
<dbReference type="InterPro" id="IPR050627">
    <property type="entry name" value="Nitroreductase/BluB"/>
</dbReference>
<comment type="caution">
    <text evidence="2">The sequence shown here is derived from an EMBL/GenBank/DDBJ whole genome shotgun (WGS) entry which is preliminary data.</text>
</comment>
<protein>
    <submittedName>
        <fullName evidence="2">Nitroreductase</fullName>
    </submittedName>
</protein>
<dbReference type="GO" id="GO:0016491">
    <property type="term" value="F:oxidoreductase activity"/>
    <property type="evidence" value="ECO:0007669"/>
    <property type="project" value="InterPro"/>
</dbReference>
<evidence type="ECO:0000313" key="2">
    <source>
        <dbReference type="EMBL" id="KWE03463.1"/>
    </source>
</evidence>
<dbReference type="Gene3D" id="3.40.109.10">
    <property type="entry name" value="NADH Oxidase"/>
    <property type="match status" value="2"/>
</dbReference>
<evidence type="ECO:0000259" key="1">
    <source>
        <dbReference type="Pfam" id="PF00881"/>
    </source>
</evidence>
<sequence>MQSAGWRLPGDRRMNPLTSLAAGVPLDDQLRSLLRYAVLAPSSHNSQPWRFIVDGNTIAVCADRVRALPVVDPFDRELIISCGAALLNLRVALVHAGFAHMIGTFPSDVDPDLLALVRVCDDGYADASLGALFDAIPQRVTTRAPFAAAPVPGALQRELVEAGTAEGVDVGCVESLARRAQIAELVADADRQQFADPRFRRELASWVDPRRRVDGMPAFAAGVPALLDYATPIVTTAVRTFDLGHGLAALHHQLVGASPLLVCIASARDDRDAWLAAGQALERMLLVAARAGYTASYLNQPIETAALRKQLAHLFDLGGEPQLLLRVGRGPHAPHSPRRPLDEVVS</sequence>
<proteinExistence type="predicted"/>
<gene>
    <name evidence="2" type="ORF">WL73_13915</name>
</gene>
<organism evidence="2 3">
    <name type="scientific">Burkholderia ubonensis</name>
    <dbReference type="NCBI Taxonomy" id="101571"/>
    <lineage>
        <taxon>Bacteria</taxon>
        <taxon>Pseudomonadati</taxon>
        <taxon>Pseudomonadota</taxon>
        <taxon>Betaproteobacteria</taxon>
        <taxon>Burkholderiales</taxon>
        <taxon>Burkholderiaceae</taxon>
        <taxon>Burkholderia</taxon>
        <taxon>Burkholderia cepacia complex</taxon>
    </lineage>
</organism>
<dbReference type="AlphaFoldDB" id="A0A107EZI0"/>
<evidence type="ECO:0000313" key="3">
    <source>
        <dbReference type="Proteomes" id="UP000062998"/>
    </source>
</evidence>
<name>A0A107EZI0_9BURK</name>
<dbReference type="InterPro" id="IPR000415">
    <property type="entry name" value="Nitroreductase-like"/>
</dbReference>
<dbReference type="PANTHER" id="PTHR23026">
    <property type="entry name" value="NADPH NITROREDUCTASE"/>
    <property type="match status" value="1"/>
</dbReference>
<dbReference type="PANTHER" id="PTHR23026:SF123">
    <property type="entry name" value="NAD(P)H NITROREDUCTASE RV3131-RELATED"/>
    <property type="match status" value="1"/>
</dbReference>
<dbReference type="InterPro" id="IPR029479">
    <property type="entry name" value="Nitroreductase"/>
</dbReference>
<dbReference type="SUPFAM" id="SSF55469">
    <property type="entry name" value="FMN-dependent nitroreductase-like"/>
    <property type="match status" value="2"/>
</dbReference>
<accession>A0A107EZI0</accession>
<dbReference type="Pfam" id="PF00881">
    <property type="entry name" value="Nitroreductase"/>
    <property type="match status" value="1"/>
</dbReference>